<name>A0A0G3GY29_9CORY</name>
<dbReference type="RefSeq" id="WP_047262170.1">
    <property type="nucleotide sequence ID" value="NZ_CP011542.1"/>
</dbReference>
<dbReference type="EMBL" id="CP011542">
    <property type="protein sequence ID" value="AKK06064.1"/>
    <property type="molecule type" value="Genomic_DNA"/>
</dbReference>
<evidence type="ECO:0000313" key="2">
    <source>
        <dbReference type="EMBL" id="AKK06064.1"/>
    </source>
</evidence>
<reference evidence="2 3" key="1">
    <citation type="journal article" date="2015" name="Genome Announc.">
        <title>Complete Genome Sequence of the Type Strain Corynebacterium mustelae DSM 45274, Isolated from Various Tissues of a Male Ferret with Lethal Sepsis.</title>
        <authorList>
            <person name="Ruckert C."/>
            <person name="Eimer J."/>
            <person name="Winkler A."/>
            <person name="Tauch A."/>
        </authorList>
    </citation>
    <scope>NUCLEOTIDE SEQUENCE [LARGE SCALE GENOMIC DNA]</scope>
    <source>
        <strain evidence="2 3">DSM 45274</strain>
    </source>
</reference>
<keyword evidence="3" id="KW-1185">Reference proteome</keyword>
<dbReference type="KEGG" id="cmv:CMUST_08700"/>
<dbReference type="AlphaFoldDB" id="A0A0G3GY29"/>
<proteinExistence type="predicted"/>
<dbReference type="PATRIC" id="fig|571915.4.peg.1849"/>
<reference evidence="3" key="2">
    <citation type="submission" date="2015-05" db="EMBL/GenBank/DDBJ databases">
        <title>Complete genome sequence of Corynebacterium mustelae DSM 45274, isolated from various tissues of a male ferret with lethal sepsis.</title>
        <authorList>
            <person name="Ruckert C."/>
            <person name="Albersmeier A."/>
            <person name="Winkler A."/>
            <person name="Tauch A."/>
        </authorList>
    </citation>
    <scope>NUCLEOTIDE SEQUENCE [LARGE SCALE GENOMIC DNA]</scope>
    <source>
        <strain evidence="3">DSM 45274</strain>
    </source>
</reference>
<evidence type="ECO:0008006" key="4">
    <source>
        <dbReference type="Google" id="ProtNLM"/>
    </source>
</evidence>
<gene>
    <name evidence="2" type="ORF">CMUST_08700</name>
</gene>
<organism evidence="2 3">
    <name type="scientific">Corynebacterium mustelae</name>
    <dbReference type="NCBI Taxonomy" id="571915"/>
    <lineage>
        <taxon>Bacteria</taxon>
        <taxon>Bacillati</taxon>
        <taxon>Actinomycetota</taxon>
        <taxon>Actinomycetes</taxon>
        <taxon>Mycobacteriales</taxon>
        <taxon>Corynebacteriaceae</taxon>
        <taxon>Corynebacterium</taxon>
    </lineage>
</organism>
<feature type="signal peptide" evidence="1">
    <location>
        <begin position="1"/>
        <end position="26"/>
    </location>
</feature>
<feature type="chain" id="PRO_5002554450" description="Secreted protein" evidence="1">
    <location>
        <begin position="27"/>
        <end position="91"/>
    </location>
</feature>
<sequence length="91" mass="9712">MKRILRNSLVATVAAVTIATATPAMAQEETTEGGTSFGDVLVGMSSLSTDDNGIISATKMKEWINLVDTIIRTITNAFTLAGNTFNQFNNK</sequence>
<dbReference type="Proteomes" id="UP000035199">
    <property type="component" value="Chromosome"/>
</dbReference>
<dbReference type="STRING" id="571915.CMUST_08700"/>
<protein>
    <recommendedName>
        <fullName evidence="4">Secreted protein</fullName>
    </recommendedName>
</protein>
<evidence type="ECO:0000256" key="1">
    <source>
        <dbReference type="SAM" id="SignalP"/>
    </source>
</evidence>
<evidence type="ECO:0000313" key="3">
    <source>
        <dbReference type="Proteomes" id="UP000035199"/>
    </source>
</evidence>
<accession>A0A0G3GY29</accession>
<keyword evidence="1" id="KW-0732">Signal</keyword>